<feature type="domain" description="Serine aminopeptidase S33" evidence="1">
    <location>
        <begin position="55"/>
        <end position="160"/>
    </location>
</feature>
<comment type="caution">
    <text evidence="2">The sequence shown here is derived from an EMBL/GenBank/DDBJ whole genome shotgun (WGS) entry which is preliminary data.</text>
</comment>
<dbReference type="AlphaFoldDB" id="A0AA35TPA0"/>
<evidence type="ECO:0000313" key="2">
    <source>
        <dbReference type="EMBL" id="CAI8051527.1"/>
    </source>
</evidence>
<organism evidence="2 3">
    <name type="scientific">Geodia barretti</name>
    <name type="common">Barrett's horny sponge</name>
    <dbReference type="NCBI Taxonomy" id="519541"/>
    <lineage>
        <taxon>Eukaryota</taxon>
        <taxon>Metazoa</taxon>
        <taxon>Porifera</taxon>
        <taxon>Demospongiae</taxon>
        <taxon>Heteroscleromorpha</taxon>
        <taxon>Tetractinellida</taxon>
        <taxon>Astrophorina</taxon>
        <taxon>Geodiidae</taxon>
        <taxon>Geodia</taxon>
    </lineage>
</organism>
<dbReference type="EMBL" id="CASHTH010003943">
    <property type="protein sequence ID" value="CAI8051527.1"/>
    <property type="molecule type" value="Genomic_DNA"/>
</dbReference>
<dbReference type="PANTHER" id="PTHR12277:SF81">
    <property type="entry name" value="PROTEIN ABHD13"/>
    <property type="match status" value="1"/>
</dbReference>
<dbReference type="SUPFAM" id="SSF53474">
    <property type="entry name" value="alpha/beta-Hydrolases"/>
    <property type="match status" value="1"/>
</dbReference>
<reference evidence="2" key="1">
    <citation type="submission" date="2023-03" db="EMBL/GenBank/DDBJ databases">
        <authorList>
            <person name="Steffen K."/>
            <person name="Cardenas P."/>
        </authorList>
    </citation>
    <scope>NUCLEOTIDE SEQUENCE</scope>
</reference>
<accession>A0AA35TPA0</accession>
<sequence>MTTTDYSALDRPEISMNSFYPRRNWTSTPAGAQDFAIPVAEDISLSCRFFPVANTQPTILFFYGNGETAADYDNIAPIYNQVGVNFFVADYRGYGQSGGLPSFGTMLDDGHVVRDELVKALSSGGYAGDLFVMGRSMGRHAAFELATNSPEGELKGVIIESGRPILGNFCYGVEPAVAEQLEAGYRAKVASIVLPALVIHGEEDTLAPVEQAREMYKSFASEQKRILTIPGAGHNDLLYRGINEYFTAIREFVGV</sequence>
<proteinExistence type="predicted"/>
<dbReference type="InterPro" id="IPR029058">
    <property type="entry name" value="AB_hydrolase_fold"/>
</dbReference>
<evidence type="ECO:0000259" key="1">
    <source>
        <dbReference type="Pfam" id="PF12146"/>
    </source>
</evidence>
<dbReference type="Proteomes" id="UP001174909">
    <property type="component" value="Unassembled WGS sequence"/>
</dbReference>
<protein>
    <submittedName>
        <fullName evidence="2">Protein ABHD13</fullName>
    </submittedName>
</protein>
<name>A0AA35TPA0_GEOBA</name>
<gene>
    <name evidence="2" type="ORF">GBAR_LOCUS28205</name>
</gene>
<feature type="domain" description="Serine aminopeptidase S33" evidence="1">
    <location>
        <begin position="187"/>
        <end position="235"/>
    </location>
</feature>
<dbReference type="Pfam" id="PF12146">
    <property type="entry name" value="Hydrolase_4"/>
    <property type="match status" value="2"/>
</dbReference>
<dbReference type="InterPro" id="IPR022742">
    <property type="entry name" value="Hydrolase_4"/>
</dbReference>
<evidence type="ECO:0000313" key="3">
    <source>
        <dbReference type="Proteomes" id="UP001174909"/>
    </source>
</evidence>
<dbReference type="PANTHER" id="PTHR12277">
    <property type="entry name" value="ALPHA/BETA HYDROLASE DOMAIN-CONTAINING PROTEIN"/>
    <property type="match status" value="1"/>
</dbReference>
<keyword evidence="3" id="KW-1185">Reference proteome</keyword>
<dbReference type="Gene3D" id="3.40.50.1820">
    <property type="entry name" value="alpha/beta hydrolase"/>
    <property type="match status" value="2"/>
</dbReference>